<sequence>MNLLVLDQHLISELDITQKEEAVAQRVPLASQNLIDLS</sequence>
<evidence type="ECO:0000313" key="2">
    <source>
        <dbReference type="Proteomes" id="UP000634136"/>
    </source>
</evidence>
<gene>
    <name evidence="1" type="ORF">G2W53_044581</name>
</gene>
<evidence type="ECO:0000313" key="1">
    <source>
        <dbReference type="EMBL" id="KAF7800921.1"/>
    </source>
</evidence>
<keyword evidence="2" id="KW-1185">Reference proteome</keyword>
<proteinExistence type="predicted"/>
<dbReference type="AlphaFoldDB" id="A0A834SDJ4"/>
<comment type="caution">
    <text evidence="1">The sequence shown here is derived from an EMBL/GenBank/DDBJ whole genome shotgun (WGS) entry which is preliminary data.</text>
</comment>
<accession>A0A834SDJ4</accession>
<reference evidence="1" key="1">
    <citation type="submission" date="2020-09" db="EMBL/GenBank/DDBJ databases">
        <title>Genome-Enabled Discovery of Anthraquinone Biosynthesis in Senna tora.</title>
        <authorList>
            <person name="Kang S.-H."/>
            <person name="Pandey R.P."/>
            <person name="Lee C.-M."/>
            <person name="Sim J.-S."/>
            <person name="Jeong J.-T."/>
            <person name="Choi B.-S."/>
            <person name="Jung M."/>
            <person name="Ginzburg D."/>
            <person name="Zhao K."/>
            <person name="Won S.Y."/>
            <person name="Oh T.-J."/>
            <person name="Yu Y."/>
            <person name="Kim N.-H."/>
            <person name="Lee O.R."/>
            <person name="Lee T.-H."/>
            <person name="Bashyal P."/>
            <person name="Kim T.-S."/>
            <person name="Lee W.-H."/>
            <person name="Kawkins C."/>
            <person name="Kim C.-K."/>
            <person name="Kim J.S."/>
            <person name="Ahn B.O."/>
            <person name="Rhee S.Y."/>
            <person name="Sohng J.K."/>
        </authorList>
    </citation>
    <scope>NUCLEOTIDE SEQUENCE</scope>
    <source>
        <tissue evidence="1">Leaf</tissue>
    </source>
</reference>
<dbReference type="Proteomes" id="UP000634136">
    <property type="component" value="Unassembled WGS sequence"/>
</dbReference>
<name>A0A834SDJ4_9FABA</name>
<organism evidence="1 2">
    <name type="scientific">Senna tora</name>
    <dbReference type="NCBI Taxonomy" id="362788"/>
    <lineage>
        <taxon>Eukaryota</taxon>
        <taxon>Viridiplantae</taxon>
        <taxon>Streptophyta</taxon>
        <taxon>Embryophyta</taxon>
        <taxon>Tracheophyta</taxon>
        <taxon>Spermatophyta</taxon>
        <taxon>Magnoliopsida</taxon>
        <taxon>eudicotyledons</taxon>
        <taxon>Gunneridae</taxon>
        <taxon>Pentapetalae</taxon>
        <taxon>rosids</taxon>
        <taxon>fabids</taxon>
        <taxon>Fabales</taxon>
        <taxon>Fabaceae</taxon>
        <taxon>Caesalpinioideae</taxon>
        <taxon>Cassia clade</taxon>
        <taxon>Senna</taxon>
    </lineage>
</organism>
<dbReference type="EMBL" id="JAAIUW010000114">
    <property type="protein sequence ID" value="KAF7800921.1"/>
    <property type="molecule type" value="Genomic_DNA"/>
</dbReference>
<protein>
    <submittedName>
        <fullName evidence="1">Uncharacterized protein</fullName>
    </submittedName>
</protein>